<proteinExistence type="predicted"/>
<comment type="caution">
    <text evidence="2">The sequence shown here is derived from an EMBL/GenBank/DDBJ whole genome shotgun (WGS) entry which is preliminary data.</text>
</comment>
<sequence>MYNSPVSLPPSAFPCSHHAALCMYTQLPLSLGRPHGVSHCIFLSQSVITDRDRKRGGSRISHTSPATAPPTQQCSQIKTKKHGESAHSTKVNSRTAKLLDG</sequence>
<dbReference type="AlphaFoldDB" id="A0AAV7AKK1"/>
<feature type="compositionally biased region" description="Polar residues" evidence="1">
    <location>
        <begin position="60"/>
        <end position="77"/>
    </location>
</feature>
<dbReference type="EMBL" id="WNYA01000008">
    <property type="protein sequence ID" value="KAG8559980.1"/>
    <property type="molecule type" value="Genomic_DNA"/>
</dbReference>
<evidence type="ECO:0000313" key="3">
    <source>
        <dbReference type="Proteomes" id="UP000824782"/>
    </source>
</evidence>
<evidence type="ECO:0000256" key="1">
    <source>
        <dbReference type="SAM" id="MobiDB-lite"/>
    </source>
</evidence>
<accession>A0AAV7AKK1</accession>
<organism evidence="2 3">
    <name type="scientific">Engystomops pustulosus</name>
    <name type="common">Tungara frog</name>
    <name type="synonym">Physalaemus pustulosus</name>
    <dbReference type="NCBI Taxonomy" id="76066"/>
    <lineage>
        <taxon>Eukaryota</taxon>
        <taxon>Metazoa</taxon>
        <taxon>Chordata</taxon>
        <taxon>Craniata</taxon>
        <taxon>Vertebrata</taxon>
        <taxon>Euteleostomi</taxon>
        <taxon>Amphibia</taxon>
        <taxon>Batrachia</taxon>
        <taxon>Anura</taxon>
        <taxon>Neobatrachia</taxon>
        <taxon>Hyloidea</taxon>
        <taxon>Leptodactylidae</taxon>
        <taxon>Leiuperinae</taxon>
        <taxon>Engystomops</taxon>
    </lineage>
</organism>
<feature type="region of interest" description="Disordered" evidence="1">
    <location>
        <begin position="50"/>
        <end position="101"/>
    </location>
</feature>
<dbReference type="Proteomes" id="UP000824782">
    <property type="component" value="Unassembled WGS sequence"/>
</dbReference>
<gene>
    <name evidence="2" type="ORF">GDO81_017519</name>
</gene>
<protein>
    <submittedName>
        <fullName evidence="2">Uncharacterized protein</fullName>
    </submittedName>
</protein>
<keyword evidence="3" id="KW-1185">Reference proteome</keyword>
<name>A0AAV7AKK1_ENGPU</name>
<evidence type="ECO:0000313" key="2">
    <source>
        <dbReference type="EMBL" id="KAG8559980.1"/>
    </source>
</evidence>
<reference evidence="2" key="1">
    <citation type="thesis" date="2020" institute="ProQuest LLC" country="789 East Eisenhower Parkway, Ann Arbor, MI, USA">
        <title>Comparative Genomics and Chromosome Evolution.</title>
        <authorList>
            <person name="Mudd A.B."/>
        </authorList>
    </citation>
    <scope>NUCLEOTIDE SEQUENCE</scope>
    <source>
        <strain evidence="2">237g6f4</strain>
        <tissue evidence="2">Blood</tissue>
    </source>
</reference>